<dbReference type="AlphaFoldDB" id="A0A6J7LHK6"/>
<gene>
    <name evidence="1" type="ORF">UFOPK3879_01177</name>
</gene>
<organism evidence="1">
    <name type="scientific">freshwater metagenome</name>
    <dbReference type="NCBI Taxonomy" id="449393"/>
    <lineage>
        <taxon>unclassified sequences</taxon>
        <taxon>metagenomes</taxon>
        <taxon>ecological metagenomes</taxon>
    </lineage>
</organism>
<proteinExistence type="predicted"/>
<protein>
    <submittedName>
        <fullName evidence="1">Unannotated protein</fullName>
    </submittedName>
</protein>
<reference evidence="1" key="1">
    <citation type="submission" date="2020-05" db="EMBL/GenBank/DDBJ databases">
        <authorList>
            <person name="Chiriac C."/>
            <person name="Salcher M."/>
            <person name="Ghai R."/>
            <person name="Kavagutti S V."/>
        </authorList>
    </citation>
    <scope>NUCLEOTIDE SEQUENCE</scope>
</reference>
<evidence type="ECO:0000313" key="1">
    <source>
        <dbReference type="EMBL" id="CAB4966223.1"/>
    </source>
</evidence>
<sequence>MCCSSDEVLLHYINVVDFLVCIAVHAQYVEHVALVCCEARERAHAAGDACAGCVCVASHHRCQGCSPCTTTGRVIWHTESHQQCSDVCVSKTQLTEDAAVLADLLCWIVSVADQNFLSGEHHFNGVTVCVNIEGVGVVEVLEQVDRCQVAC</sequence>
<name>A0A6J7LHK6_9ZZZZ</name>
<accession>A0A6J7LHK6</accession>
<dbReference type="EMBL" id="CAFBNR010000064">
    <property type="protein sequence ID" value="CAB4966223.1"/>
    <property type="molecule type" value="Genomic_DNA"/>
</dbReference>